<dbReference type="NCBIfam" id="TIGR00486">
    <property type="entry name" value="YbgI_SA1388"/>
    <property type="match status" value="1"/>
</dbReference>
<dbReference type="SUPFAM" id="SSF102705">
    <property type="entry name" value="NIF3 (NGG1p interacting factor 3)-like"/>
    <property type="match status" value="1"/>
</dbReference>
<proteinExistence type="inferred from homology"/>
<feature type="binding site" evidence="2">
    <location>
        <position position="250"/>
    </location>
    <ligand>
        <name>a divalent metal cation</name>
        <dbReference type="ChEBI" id="CHEBI:60240"/>
        <label>1</label>
    </ligand>
</feature>
<dbReference type="GO" id="GO:0005739">
    <property type="term" value="C:mitochondrion"/>
    <property type="evidence" value="ECO:0007669"/>
    <property type="project" value="EnsemblFungi"/>
</dbReference>
<dbReference type="InParanoid" id="A0A0L0HSC6"/>
<comment type="similarity">
    <text evidence="1">Belongs to the GTP cyclohydrolase I type 2/NIF3 family.</text>
</comment>
<keyword evidence="4" id="KW-1185">Reference proteome</keyword>
<dbReference type="eggNOG" id="KOG4131">
    <property type="taxonomic scope" value="Eukaryota"/>
</dbReference>
<organism evidence="3 4">
    <name type="scientific">Spizellomyces punctatus (strain DAOM BR117)</name>
    <dbReference type="NCBI Taxonomy" id="645134"/>
    <lineage>
        <taxon>Eukaryota</taxon>
        <taxon>Fungi</taxon>
        <taxon>Fungi incertae sedis</taxon>
        <taxon>Chytridiomycota</taxon>
        <taxon>Chytridiomycota incertae sedis</taxon>
        <taxon>Chytridiomycetes</taxon>
        <taxon>Spizellomycetales</taxon>
        <taxon>Spizellomycetaceae</taxon>
        <taxon>Spizellomyces</taxon>
    </lineage>
</organism>
<dbReference type="STRING" id="645134.A0A0L0HSC6"/>
<evidence type="ECO:0000313" key="3">
    <source>
        <dbReference type="EMBL" id="KND04028.1"/>
    </source>
</evidence>
<protein>
    <submittedName>
        <fullName evidence="3">YbgI/family dinuclear metal center protein</fullName>
    </submittedName>
</protein>
<dbReference type="RefSeq" id="XP_016612067.1">
    <property type="nucleotide sequence ID" value="XM_016749793.1"/>
</dbReference>
<dbReference type="VEuPathDB" id="FungiDB:SPPG_01475"/>
<dbReference type="EMBL" id="KQ257451">
    <property type="protein sequence ID" value="KND04028.1"/>
    <property type="molecule type" value="Genomic_DNA"/>
</dbReference>
<sequence length="292" mass="31978">MGERHHTFYFLISTGKTIDMTLLQHVTRCMEKIAPLKLAETAWDNVGVLVEAPFPRTNATRIFLTIDLRQHVLEEALKDPKIGVIVAYHPPIFKAVKRLCMNDDKQSIALKCAASGVSIFSPHTALDNCIGGINDWLARGLGVGQTTVINAIKDPPADQLGSGSGRIHLLEKPVDIHEMVRRVKSHLKLAHVRLATPTQNKPITSIAICAGSGASVLMNTKADLYLTGEMSHHEVLAALADDISVILCEHTNTERGYLAEVLQPRLQTLLRETEPATEVVVSSIDRDPLVVV</sequence>
<evidence type="ECO:0000256" key="2">
    <source>
        <dbReference type="PIRSR" id="PIRSR602678-1"/>
    </source>
</evidence>
<evidence type="ECO:0000313" key="4">
    <source>
        <dbReference type="Proteomes" id="UP000053201"/>
    </source>
</evidence>
<reference evidence="3 4" key="1">
    <citation type="submission" date="2009-08" db="EMBL/GenBank/DDBJ databases">
        <title>The Genome Sequence of Spizellomyces punctatus strain DAOM BR117.</title>
        <authorList>
            <consortium name="The Broad Institute Genome Sequencing Platform"/>
            <person name="Russ C."/>
            <person name="Cuomo C."/>
            <person name="Shea T."/>
            <person name="Young S.K."/>
            <person name="Zeng Q."/>
            <person name="Koehrsen M."/>
            <person name="Haas B."/>
            <person name="Borodovsky M."/>
            <person name="Guigo R."/>
            <person name="Alvarado L."/>
            <person name="Berlin A."/>
            <person name="Bochicchio J."/>
            <person name="Borenstein D."/>
            <person name="Chapman S."/>
            <person name="Chen Z."/>
            <person name="Engels R."/>
            <person name="Freedman E."/>
            <person name="Gellesch M."/>
            <person name="Goldberg J."/>
            <person name="Griggs A."/>
            <person name="Gujja S."/>
            <person name="Heiman D."/>
            <person name="Hepburn T."/>
            <person name="Howarth C."/>
            <person name="Jen D."/>
            <person name="Larson L."/>
            <person name="Lewis B."/>
            <person name="Mehta T."/>
            <person name="Park D."/>
            <person name="Pearson M."/>
            <person name="Roberts A."/>
            <person name="Saif S."/>
            <person name="Shenoy N."/>
            <person name="Sisk P."/>
            <person name="Stolte C."/>
            <person name="Sykes S."/>
            <person name="Thomson T."/>
            <person name="Walk T."/>
            <person name="White J."/>
            <person name="Yandava C."/>
            <person name="Burger G."/>
            <person name="Gray M.W."/>
            <person name="Holland P.W.H."/>
            <person name="King N."/>
            <person name="Lang F.B.F."/>
            <person name="Roger A.J."/>
            <person name="Ruiz-Trillo I."/>
            <person name="Lander E."/>
            <person name="Nusbaum C."/>
        </authorList>
    </citation>
    <scope>NUCLEOTIDE SEQUENCE [LARGE SCALE GENOMIC DNA]</scope>
    <source>
        <strain evidence="3 4">DAOM BR117</strain>
    </source>
</reference>
<dbReference type="Pfam" id="PF01784">
    <property type="entry name" value="DUF34_NIF3"/>
    <property type="match status" value="1"/>
</dbReference>
<dbReference type="FunCoup" id="A0A0L0HSC6">
    <property type="interactions" value="528"/>
</dbReference>
<dbReference type="AlphaFoldDB" id="A0A0L0HSC6"/>
<feature type="binding site" evidence="2">
    <location>
        <position position="89"/>
    </location>
    <ligand>
        <name>a divalent metal cation</name>
        <dbReference type="ChEBI" id="CHEBI:60240"/>
        <label>1</label>
    </ligand>
</feature>
<dbReference type="PANTHER" id="PTHR13799:SF13">
    <property type="entry name" value="NIF3-LIKE PROTEIN 1"/>
    <property type="match status" value="1"/>
</dbReference>
<dbReference type="Gene3D" id="3.40.1390.30">
    <property type="entry name" value="NIF3 (NGG1p interacting factor 3)-like"/>
    <property type="match status" value="1"/>
</dbReference>
<name>A0A0L0HSC6_SPIPD</name>
<dbReference type="InterPro" id="IPR036069">
    <property type="entry name" value="DUF34/NIF3_sf"/>
</dbReference>
<feature type="binding site" evidence="2">
    <location>
        <position position="127"/>
    </location>
    <ligand>
        <name>a divalent metal cation</name>
        <dbReference type="ChEBI" id="CHEBI:60240"/>
        <label>1</label>
    </ligand>
</feature>
<gene>
    <name evidence="3" type="ORF">SPPG_01475</name>
</gene>
<dbReference type="OMA" id="NFDKTHL"/>
<dbReference type="GeneID" id="27685135"/>
<evidence type="ECO:0000256" key="1">
    <source>
        <dbReference type="ARBA" id="ARBA00006964"/>
    </source>
</evidence>
<dbReference type="InterPro" id="IPR002678">
    <property type="entry name" value="DUF34/NIF3"/>
</dbReference>
<feature type="binding site" evidence="2">
    <location>
        <position position="254"/>
    </location>
    <ligand>
        <name>a divalent metal cation</name>
        <dbReference type="ChEBI" id="CHEBI:60240"/>
        <label>1</label>
    </ligand>
</feature>
<dbReference type="OrthoDB" id="3345469at2759"/>
<dbReference type="GO" id="GO:0046872">
    <property type="term" value="F:metal ion binding"/>
    <property type="evidence" value="ECO:0007669"/>
    <property type="project" value="UniProtKB-KW"/>
</dbReference>
<accession>A0A0L0HSC6</accession>
<dbReference type="PANTHER" id="PTHR13799">
    <property type="entry name" value="NGG1 INTERACTING FACTOR 3"/>
    <property type="match status" value="1"/>
</dbReference>
<dbReference type="Proteomes" id="UP000053201">
    <property type="component" value="Unassembled WGS sequence"/>
</dbReference>
<keyword evidence="2" id="KW-0479">Metal-binding</keyword>
<dbReference type="FunFam" id="3.40.1390.30:FF:000001">
    <property type="entry name" value="GTP cyclohydrolase 1 type 2"/>
    <property type="match status" value="1"/>
</dbReference>